<evidence type="ECO:0000313" key="2">
    <source>
        <dbReference type="EMBL" id="ABG05813.1"/>
    </source>
</evidence>
<dbReference type="AlphaFoldDB" id="Q1AS15"/>
<keyword evidence="1" id="KW-0812">Transmembrane</keyword>
<dbReference type="eggNOG" id="ENOG5033EAI">
    <property type="taxonomic scope" value="Bacteria"/>
</dbReference>
<protein>
    <submittedName>
        <fullName evidence="2">Uncharacterized protein</fullName>
    </submittedName>
</protein>
<evidence type="ECO:0000256" key="1">
    <source>
        <dbReference type="SAM" id="Phobius"/>
    </source>
</evidence>
<feature type="transmembrane region" description="Helical" evidence="1">
    <location>
        <begin position="43"/>
        <end position="62"/>
    </location>
</feature>
<dbReference type="HOGENOM" id="CLU_2025039_0_0_11"/>
<dbReference type="KEGG" id="rxy:Rxyl_2902"/>
<reference evidence="2 3" key="1">
    <citation type="submission" date="2006-06" db="EMBL/GenBank/DDBJ databases">
        <title>Complete sequence of Rubrobacter xylanophilus DSM 9941.</title>
        <authorList>
            <consortium name="US DOE Joint Genome Institute"/>
            <person name="Copeland A."/>
            <person name="Lucas S."/>
            <person name="Lapidus A."/>
            <person name="Barry K."/>
            <person name="Detter J.C."/>
            <person name="Glavina del Rio T."/>
            <person name="Hammon N."/>
            <person name="Israni S."/>
            <person name="Dalin E."/>
            <person name="Tice H."/>
            <person name="Pitluck S."/>
            <person name="Munk A.C."/>
            <person name="Brettin T."/>
            <person name="Bruce D."/>
            <person name="Han C."/>
            <person name="Tapia R."/>
            <person name="Gilna P."/>
            <person name="Schmutz J."/>
            <person name="Larimer F."/>
            <person name="Land M."/>
            <person name="Hauser L."/>
            <person name="Kyrpides N."/>
            <person name="Lykidis A."/>
            <person name="da Costa M.S."/>
            <person name="Rainey F.A."/>
            <person name="Empadinhas N."/>
            <person name="Jolivet E."/>
            <person name="Battista J.R."/>
            <person name="Richardson P."/>
        </authorList>
    </citation>
    <scope>NUCLEOTIDE SEQUENCE [LARGE SCALE GENOMIC DNA]</scope>
    <source>
        <strain evidence="3">DSM 9941 / NBRC 16129 / PRD-1</strain>
    </source>
</reference>
<keyword evidence="1" id="KW-0472">Membrane</keyword>
<dbReference type="Proteomes" id="UP000006637">
    <property type="component" value="Chromosome"/>
</dbReference>
<keyword evidence="3" id="KW-1185">Reference proteome</keyword>
<dbReference type="OrthoDB" id="4950343at2"/>
<keyword evidence="1" id="KW-1133">Transmembrane helix</keyword>
<dbReference type="EMBL" id="CP000386">
    <property type="protein sequence ID" value="ABG05813.1"/>
    <property type="molecule type" value="Genomic_DNA"/>
</dbReference>
<feature type="transmembrane region" description="Helical" evidence="1">
    <location>
        <begin position="93"/>
        <end position="113"/>
    </location>
</feature>
<sequence>MASAPNLRWYEEKAWAVMLLVCALAPVAGLVDLAGAGWQERLPAGTLAAGMALFGAAITLSAFRRGERWAWFVLWYYPAFFTAHILASGSGIPGMPLLLLSMLGLLLPVRRFFGERPARRVA</sequence>
<proteinExistence type="predicted"/>
<accession>Q1AS15</accession>
<dbReference type="STRING" id="266117.Rxyl_2902"/>
<evidence type="ECO:0000313" key="3">
    <source>
        <dbReference type="Proteomes" id="UP000006637"/>
    </source>
</evidence>
<name>Q1AS15_RUBXD</name>
<gene>
    <name evidence="2" type="ordered locus">Rxyl_2902</name>
</gene>
<feature type="transmembrane region" description="Helical" evidence="1">
    <location>
        <begin position="69"/>
        <end position="87"/>
    </location>
</feature>
<organism evidence="2 3">
    <name type="scientific">Rubrobacter xylanophilus (strain DSM 9941 / JCM 11954 / NBRC 16129 / PRD-1)</name>
    <dbReference type="NCBI Taxonomy" id="266117"/>
    <lineage>
        <taxon>Bacteria</taxon>
        <taxon>Bacillati</taxon>
        <taxon>Actinomycetota</taxon>
        <taxon>Rubrobacteria</taxon>
        <taxon>Rubrobacterales</taxon>
        <taxon>Rubrobacteraceae</taxon>
        <taxon>Rubrobacter</taxon>
    </lineage>
</organism>
<dbReference type="RefSeq" id="WP_011565822.1">
    <property type="nucleotide sequence ID" value="NC_008148.1"/>
</dbReference>